<proteinExistence type="predicted"/>
<evidence type="ECO:0000313" key="1">
    <source>
        <dbReference type="EMBL" id="SOB81134.1"/>
    </source>
</evidence>
<dbReference type="Proteomes" id="UP000219494">
    <property type="component" value="Unassembled WGS sequence"/>
</dbReference>
<reference evidence="1 2" key="1">
    <citation type="submission" date="2017-07" db="EMBL/GenBank/DDBJ databases">
        <authorList>
            <person name="Sun Z.S."/>
            <person name="Albrecht U."/>
            <person name="Echele G."/>
            <person name="Lee C.C."/>
        </authorList>
    </citation>
    <scope>NUCLEOTIDE SEQUENCE [LARGE SCALE GENOMIC DNA]</scope>
    <source>
        <strain evidence="1 2">CGMCC 1.12672</strain>
    </source>
</reference>
<organism evidence="1 2">
    <name type="scientific">Sphingomonas guangdongensis</name>
    <dbReference type="NCBI Taxonomy" id="1141890"/>
    <lineage>
        <taxon>Bacteria</taxon>
        <taxon>Pseudomonadati</taxon>
        <taxon>Pseudomonadota</taxon>
        <taxon>Alphaproteobacteria</taxon>
        <taxon>Sphingomonadales</taxon>
        <taxon>Sphingomonadaceae</taxon>
        <taxon>Sphingomonas</taxon>
    </lineage>
</organism>
<sequence>MWPDLRLSGPTTLIDAHWPGKATIITIEGKVHDCRARQQ</sequence>
<gene>
    <name evidence="1" type="ORF">SAMN06297144_1414</name>
</gene>
<protein>
    <submittedName>
        <fullName evidence="1">Uncharacterized protein</fullName>
    </submittedName>
</protein>
<evidence type="ECO:0000313" key="2">
    <source>
        <dbReference type="Proteomes" id="UP000219494"/>
    </source>
</evidence>
<name>A0A285QI23_9SPHN</name>
<accession>A0A285QI23</accession>
<dbReference type="EMBL" id="OBMI01000001">
    <property type="protein sequence ID" value="SOB81134.1"/>
    <property type="molecule type" value="Genomic_DNA"/>
</dbReference>
<dbReference type="AlphaFoldDB" id="A0A285QI23"/>
<keyword evidence="2" id="KW-1185">Reference proteome</keyword>